<reference evidence="3 4" key="1">
    <citation type="submission" date="2016-08" db="EMBL/GenBank/DDBJ databases">
        <title>Hymenobacter coccineus sp. nov., Hymenobacter lapidarius sp. nov. and Hymenobacter glacialis sp. nov., isolated from Antarctic soil.</title>
        <authorList>
            <person name="Sedlacek I."/>
            <person name="Kralova S."/>
            <person name="Kyrova K."/>
            <person name="Maslanova I."/>
            <person name="Stankova E."/>
            <person name="Vrbovska V."/>
            <person name="Nemec M."/>
            <person name="Bartak M."/>
            <person name="Svec P."/>
            <person name="Busse H.-J."/>
            <person name="Pantucek R."/>
        </authorList>
    </citation>
    <scope>NUCLEOTIDE SEQUENCE [LARGE SCALE GENOMIC DNA]</scope>
    <source>
        <strain evidence="3 4">CCM 8643</strain>
    </source>
</reference>
<dbReference type="STRING" id="1908237.BEN47_05640"/>
<keyword evidence="4" id="KW-1185">Reference proteome</keyword>
<dbReference type="InterPro" id="IPR003010">
    <property type="entry name" value="C-N_Hydrolase"/>
</dbReference>
<keyword evidence="3" id="KW-0378">Hydrolase</keyword>
<dbReference type="GO" id="GO:0016747">
    <property type="term" value="F:acyltransferase activity, transferring groups other than amino-acyl groups"/>
    <property type="evidence" value="ECO:0007669"/>
    <property type="project" value="InterPro"/>
</dbReference>
<feature type="domain" description="CN hydrolase" evidence="1">
    <location>
        <begin position="220"/>
        <end position="476"/>
    </location>
</feature>
<dbReference type="PROSITE" id="PS51186">
    <property type="entry name" value="GNAT"/>
    <property type="match status" value="1"/>
</dbReference>
<sequence>MNELTEIRHLQKTDAEAIKNAMLLAYPRLATYWAEAQLNRLVDLFPEGQFVVTVNGEVVAAAFAIIVDHDQFEEDHTFQQVTGDYTFSTHQPAADTLYGIEVFVVPAMRGRRLARRLYEARKELCERLNLRAITFGARIPGYHEYQETLSPKQYVQKVKNREIVDPSLNFQLSNDFHPVRVLRDYLPNDAASGDYALLMEWDNMMYDTRPVQPIAQKTQVRLGLVQWQMRLYDGLEDLLQQVEYFVDALAAYRADFALFPELFHGPLMADANELSEIDAIRKLSQFSDAILARFTELAVKYHINIITGSMPVMDGNGKLMNVGYLCRRNGSTERYEKIHVTPNEAKYWGLTGGKKLQTFDTDSGRIGILICYDSEFPELARLLADQGMDILFVPFLTDTQTAYSRVRHCAQARAIENECYVAIAGSVGNLPRVKNMDIQYAQSAVLTPCDFAFPTTGVKSEATPNTEMILVTDVDLSVLDRLRTQGSVQNLRSRRHDVYQLSSSELMPKH</sequence>
<dbReference type="PROSITE" id="PS50263">
    <property type="entry name" value="CN_HYDROLASE"/>
    <property type="match status" value="1"/>
</dbReference>
<dbReference type="Pfam" id="PF00583">
    <property type="entry name" value="Acetyltransf_1"/>
    <property type="match status" value="1"/>
</dbReference>
<dbReference type="Proteomes" id="UP000176294">
    <property type="component" value="Unassembled WGS sequence"/>
</dbReference>
<organism evidence="3 4">
    <name type="scientific">Hymenobacter lapidarius</name>
    <dbReference type="NCBI Taxonomy" id="1908237"/>
    <lineage>
        <taxon>Bacteria</taxon>
        <taxon>Pseudomonadati</taxon>
        <taxon>Bacteroidota</taxon>
        <taxon>Cytophagia</taxon>
        <taxon>Cytophagales</taxon>
        <taxon>Hymenobacteraceae</taxon>
        <taxon>Hymenobacter</taxon>
    </lineage>
</organism>
<dbReference type="InterPro" id="IPR016181">
    <property type="entry name" value="Acyl_CoA_acyltransferase"/>
</dbReference>
<dbReference type="PANTHER" id="PTHR23088:SF50">
    <property type="entry name" value="HYDROLASE YHCX"/>
    <property type="match status" value="1"/>
</dbReference>
<accession>A0A1G1SS30</accession>
<proteinExistence type="predicted"/>
<evidence type="ECO:0000259" key="1">
    <source>
        <dbReference type="PROSITE" id="PS50263"/>
    </source>
</evidence>
<name>A0A1G1SS30_9BACT</name>
<feature type="domain" description="N-acetyltransferase" evidence="2">
    <location>
        <begin position="5"/>
        <end position="204"/>
    </location>
</feature>
<dbReference type="SUPFAM" id="SSF56317">
    <property type="entry name" value="Carbon-nitrogen hydrolase"/>
    <property type="match status" value="1"/>
</dbReference>
<comment type="caution">
    <text evidence="3">The sequence shown here is derived from an EMBL/GenBank/DDBJ whole genome shotgun (WGS) entry which is preliminary data.</text>
</comment>
<dbReference type="PANTHER" id="PTHR23088">
    <property type="entry name" value="NITRILASE-RELATED"/>
    <property type="match status" value="1"/>
</dbReference>
<evidence type="ECO:0000259" key="2">
    <source>
        <dbReference type="PROSITE" id="PS51186"/>
    </source>
</evidence>
<dbReference type="InterPro" id="IPR036526">
    <property type="entry name" value="C-N_Hydrolase_sf"/>
</dbReference>
<dbReference type="Gene3D" id="3.40.630.30">
    <property type="match status" value="1"/>
</dbReference>
<dbReference type="InterPro" id="IPR000182">
    <property type="entry name" value="GNAT_dom"/>
</dbReference>
<evidence type="ECO:0000313" key="4">
    <source>
        <dbReference type="Proteomes" id="UP000176294"/>
    </source>
</evidence>
<evidence type="ECO:0000313" key="3">
    <source>
        <dbReference type="EMBL" id="OGX81430.1"/>
    </source>
</evidence>
<protein>
    <submittedName>
        <fullName evidence="3">Carbon-nitrogen hydrolase</fullName>
    </submittedName>
</protein>
<dbReference type="Gene3D" id="3.60.110.10">
    <property type="entry name" value="Carbon-nitrogen hydrolase"/>
    <property type="match status" value="1"/>
</dbReference>
<dbReference type="GO" id="GO:0016787">
    <property type="term" value="F:hydrolase activity"/>
    <property type="evidence" value="ECO:0007669"/>
    <property type="project" value="UniProtKB-KW"/>
</dbReference>
<dbReference type="SUPFAM" id="SSF55729">
    <property type="entry name" value="Acyl-CoA N-acyltransferases (Nat)"/>
    <property type="match status" value="1"/>
</dbReference>
<dbReference type="EMBL" id="MDZB01000164">
    <property type="protein sequence ID" value="OGX81430.1"/>
    <property type="molecule type" value="Genomic_DNA"/>
</dbReference>
<gene>
    <name evidence="3" type="ORF">BEN47_05640</name>
</gene>
<dbReference type="AlphaFoldDB" id="A0A1G1SS30"/>
<dbReference type="CDD" id="cd07574">
    <property type="entry name" value="nitrilase_Rim1_like"/>
    <property type="match status" value="1"/>
</dbReference>
<dbReference type="CDD" id="cd04301">
    <property type="entry name" value="NAT_SF"/>
    <property type="match status" value="1"/>
</dbReference>
<dbReference type="OrthoDB" id="9811121at2"/>
<dbReference type="Pfam" id="PF00795">
    <property type="entry name" value="CN_hydrolase"/>
    <property type="match status" value="1"/>
</dbReference>
<dbReference type="RefSeq" id="WP_070730717.1">
    <property type="nucleotide sequence ID" value="NZ_MDZB01000164.1"/>
</dbReference>